<feature type="compositionally biased region" description="Pro residues" evidence="1">
    <location>
        <begin position="48"/>
        <end position="58"/>
    </location>
</feature>
<gene>
    <name evidence="2" type="ORF">PCOR1329_LOCUS84214</name>
</gene>
<name>A0ABN9YB87_9DINO</name>
<feature type="compositionally biased region" description="Pro residues" evidence="1">
    <location>
        <begin position="22"/>
        <end position="34"/>
    </location>
</feature>
<organism evidence="2 3">
    <name type="scientific">Prorocentrum cordatum</name>
    <dbReference type="NCBI Taxonomy" id="2364126"/>
    <lineage>
        <taxon>Eukaryota</taxon>
        <taxon>Sar</taxon>
        <taxon>Alveolata</taxon>
        <taxon>Dinophyceae</taxon>
        <taxon>Prorocentrales</taxon>
        <taxon>Prorocentraceae</taxon>
        <taxon>Prorocentrum</taxon>
    </lineage>
</organism>
<feature type="compositionally biased region" description="Basic residues" evidence="1">
    <location>
        <begin position="262"/>
        <end position="273"/>
    </location>
</feature>
<evidence type="ECO:0000313" key="2">
    <source>
        <dbReference type="EMBL" id="CAK0909921.1"/>
    </source>
</evidence>
<feature type="region of interest" description="Disordered" evidence="1">
    <location>
        <begin position="1"/>
        <end position="70"/>
    </location>
</feature>
<evidence type="ECO:0000256" key="1">
    <source>
        <dbReference type="SAM" id="MobiDB-lite"/>
    </source>
</evidence>
<reference evidence="2" key="1">
    <citation type="submission" date="2023-10" db="EMBL/GenBank/DDBJ databases">
        <authorList>
            <person name="Chen Y."/>
            <person name="Shah S."/>
            <person name="Dougan E. K."/>
            <person name="Thang M."/>
            <person name="Chan C."/>
        </authorList>
    </citation>
    <scope>NUCLEOTIDE SEQUENCE [LARGE SCALE GENOMIC DNA]</scope>
</reference>
<sequence>MLKEAVQARVLRSGASPGAEPRAPPPPEQKPPEPAAAAAPPAAQAAPQAPPAAGPPPEEPGHFTMSPVGSTRESIGGVFEQYVARAEPQLLATLEQWQGLEPLLQEEGAGALEWFWLRREGGAGPDKPDGLAVFKLKRASMVFGQLLHLSLTDLSWFDDALEAVKRKMFTLLPIVSIRTTLWYQQGDKGLQIDKGVEALFKQRGFKWFQLQNAPGRRGQVMECKRGKTPDFPPQPPDLPGVVLCSGQAWVRGASGSAGLHGSRSRGHQPHPGRRLPAPLPRQGQRRGEERRRGRGGPRHGGRQREPHAGAPLW</sequence>
<protein>
    <submittedName>
        <fullName evidence="2">Uncharacterized protein</fullName>
    </submittedName>
</protein>
<comment type="caution">
    <text evidence="2">The sequence shown here is derived from an EMBL/GenBank/DDBJ whole genome shotgun (WGS) entry which is preliminary data.</text>
</comment>
<dbReference type="EMBL" id="CAUYUJ010022284">
    <property type="protein sequence ID" value="CAK0909921.1"/>
    <property type="molecule type" value="Genomic_DNA"/>
</dbReference>
<feature type="compositionally biased region" description="Low complexity" evidence="1">
    <location>
        <begin position="35"/>
        <end position="47"/>
    </location>
</feature>
<feature type="compositionally biased region" description="Basic residues" evidence="1">
    <location>
        <begin position="292"/>
        <end position="301"/>
    </location>
</feature>
<keyword evidence="3" id="KW-1185">Reference proteome</keyword>
<evidence type="ECO:0000313" key="3">
    <source>
        <dbReference type="Proteomes" id="UP001189429"/>
    </source>
</evidence>
<dbReference type="Proteomes" id="UP001189429">
    <property type="component" value="Unassembled WGS sequence"/>
</dbReference>
<proteinExistence type="predicted"/>
<accession>A0ABN9YB87</accession>
<feature type="region of interest" description="Disordered" evidence="1">
    <location>
        <begin position="254"/>
        <end position="313"/>
    </location>
</feature>